<dbReference type="InterPro" id="IPR006222">
    <property type="entry name" value="GCVT_N"/>
</dbReference>
<dbReference type="InterPro" id="IPR036188">
    <property type="entry name" value="FAD/NAD-bd_sf"/>
</dbReference>
<name>A0A182MUQ5_9DIPT</name>
<dbReference type="EMBL" id="AXCM01005411">
    <property type="status" value="NOT_ANNOTATED_CDS"/>
    <property type="molecule type" value="Genomic_DNA"/>
</dbReference>
<comment type="similarity">
    <text evidence="1">Belongs to the GcvT family.</text>
</comment>
<dbReference type="PANTHER" id="PTHR43757:SF11">
    <property type="entry name" value="SARCOSINE DEHYDROGENASE"/>
    <property type="match status" value="1"/>
</dbReference>
<evidence type="ECO:0000259" key="4">
    <source>
        <dbReference type="Pfam" id="PF08669"/>
    </source>
</evidence>
<reference evidence="7" key="1">
    <citation type="submission" date="2013-09" db="EMBL/GenBank/DDBJ databases">
        <title>The Genome Sequence of Anopheles culicifacies species A.</title>
        <authorList>
            <consortium name="The Broad Institute Genomics Platform"/>
            <person name="Neafsey D.E."/>
            <person name="Besansky N."/>
            <person name="Howell P."/>
            <person name="Walton C."/>
            <person name="Young S.K."/>
            <person name="Zeng Q."/>
            <person name="Gargeya S."/>
            <person name="Fitzgerald M."/>
            <person name="Haas B."/>
            <person name="Abouelleil A."/>
            <person name="Allen A.W."/>
            <person name="Alvarado L."/>
            <person name="Arachchi H.M."/>
            <person name="Berlin A.M."/>
            <person name="Chapman S.B."/>
            <person name="Gainer-Dewar J."/>
            <person name="Goldberg J."/>
            <person name="Griggs A."/>
            <person name="Gujja S."/>
            <person name="Hansen M."/>
            <person name="Howarth C."/>
            <person name="Imamovic A."/>
            <person name="Ireland A."/>
            <person name="Larimer J."/>
            <person name="McCowan C."/>
            <person name="Murphy C."/>
            <person name="Pearson M."/>
            <person name="Poon T.W."/>
            <person name="Priest M."/>
            <person name="Roberts A."/>
            <person name="Saif S."/>
            <person name="Shea T."/>
            <person name="Sisk P."/>
            <person name="Sykes S."/>
            <person name="Wortman J."/>
            <person name="Nusbaum C."/>
            <person name="Birren B."/>
        </authorList>
    </citation>
    <scope>NUCLEOTIDE SEQUENCE [LARGE SCALE GENOMIC DNA]</scope>
    <source>
        <strain evidence="7">A-37</strain>
    </source>
</reference>
<organism evidence="6 7">
    <name type="scientific">Anopheles culicifacies</name>
    <dbReference type="NCBI Taxonomy" id="139723"/>
    <lineage>
        <taxon>Eukaryota</taxon>
        <taxon>Metazoa</taxon>
        <taxon>Ecdysozoa</taxon>
        <taxon>Arthropoda</taxon>
        <taxon>Hexapoda</taxon>
        <taxon>Insecta</taxon>
        <taxon>Pterygota</taxon>
        <taxon>Neoptera</taxon>
        <taxon>Endopterygota</taxon>
        <taxon>Diptera</taxon>
        <taxon>Nematocera</taxon>
        <taxon>Culicoidea</taxon>
        <taxon>Culicidae</taxon>
        <taxon>Anophelinae</taxon>
        <taxon>Anopheles</taxon>
        <taxon>culicifacies species complex</taxon>
    </lineage>
</organism>
<dbReference type="Pfam" id="PF08669">
    <property type="entry name" value="GCV_T_C"/>
    <property type="match status" value="1"/>
</dbReference>
<dbReference type="SUPFAM" id="SSF103025">
    <property type="entry name" value="Folate-binding domain"/>
    <property type="match status" value="1"/>
</dbReference>
<dbReference type="Pfam" id="PF01571">
    <property type="entry name" value="GCV_T"/>
    <property type="match status" value="1"/>
</dbReference>
<dbReference type="Gene3D" id="3.30.9.10">
    <property type="entry name" value="D-Amino Acid Oxidase, subunit A, domain 2"/>
    <property type="match status" value="1"/>
</dbReference>
<dbReference type="Pfam" id="PF01266">
    <property type="entry name" value="DAO"/>
    <property type="match status" value="1"/>
</dbReference>
<dbReference type="FunFam" id="3.50.50.60:FF:000769">
    <property type="entry name" value="Sarcosine dehydrogenase"/>
    <property type="match status" value="1"/>
</dbReference>
<dbReference type="InterPro" id="IPR006076">
    <property type="entry name" value="FAD-dep_OxRdtase"/>
</dbReference>
<protein>
    <recommendedName>
        <fullName evidence="8">Sarcosine dehydrogenase, mitochondrial</fullName>
    </recommendedName>
</protein>
<dbReference type="Gene3D" id="3.30.1360.120">
    <property type="entry name" value="Probable tRNA modification gtpase trme, domain 1"/>
    <property type="match status" value="1"/>
</dbReference>
<dbReference type="Gene3D" id="3.50.50.60">
    <property type="entry name" value="FAD/NAD(P)-binding domain"/>
    <property type="match status" value="1"/>
</dbReference>
<dbReference type="SUPFAM" id="SSF101790">
    <property type="entry name" value="Aminomethyltransferase beta-barrel domain"/>
    <property type="match status" value="1"/>
</dbReference>
<evidence type="ECO:0000256" key="1">
    <source>
        <dbReference type="ARBA" id="ARBA00008609"/>
    </source>
</evidence>
<reference evidence="6" key="2">
    <citation type="submission" date="2020-05" db="UniProtKB">
        <authorList>
            <consortium name="EnsemblMetazoa"/>
        </authorList>
    </citation>
    <scope>IDENTIFICATION</scope>
    <source>
        <strain evidence="6">A-37</strain>
    </source>
</reference>
<feature type="domain" description="FAD dependent oxidoreductase central" evidence="5">
    <location>
        <begin position="411"/>
        <end position="463"/>
    </location>
</feature>
<evidence type="ECO:0008006" key="8">
    <source>
        <dbReference type="Google" id="ProtNLM"/>
    </source>
</evidence>
<dbReference type="InterPro" id="IPR013977">
    <property type="entry name" value="GcvT_C"/>
</dbReference>
<dbReference type="EnsemblMetazoa" id="ACUA026693-RA">
    <property type="protein sequence ID" value="ACUA026693-PA"/>
    <property type="gene ID" value="ACUA026693"/>
</dbReference>
<sequence>MLRLRTQAVAKFKSHLLGGDRQSAISAAAIATANRTYATESPVPESADVVIIGGGSAGCNTLYQLAKRGVRAVLLEKSKLTAGTTWHTAGLVWRLRPNDVEIRLLAATRDLLMSLEEETGQNSGWINNGGLFISHSPERLDEYSRLATLGKCFGIESHIIGPEEAQKIFPPLDPSSFTGALYSPGDGVVDPAMMCTALTKGATANGGRVIEECTVTQIITGENLLGMKDVRGVLTNKGMIRTNTVVNATGVWGRDLIEPLGVFLPLIPMKHAYVVSETMDTIHQMLPNVRDHDFSLYFRIQGKSICMGGYENNPILLNRVPGDFHFGLYDLDYSVFDTHIQGAVKLCPAFGSAGIKSTICGPESFTPDHKPLMGPDPTVSGLFHSVGYNSAGMMLGGGCAEQLAKWIINERPDRHMFAYDVRRFTPKQKKALNWATERSHEAYAKNYSIVFPHDEPLAGRNFTVDPFHKQMIQYGAVMEERHGWERPGYFLPDETVVVQPYDWYGYYDHPKNANTHYEEALKGDYTFGFSEHHDLIGEEALTCRHDAALFNLSYFCKLFLTGSQAKEAAEWIFTANLDKPINKTVYTCALNKNGGVEGDVTVSIVESGLGGLHDPIFKGRGYYIVAGGASAYHTKCHILSAIQEKAFRAVVSDHTEELGVLSLQGPKSRDILQKITDFDLSNEQLLPLNSTAILTIKINPHYSCNVRVLRVSFVGELGYELHIPEESCNDVYNALMKAGYKESLRNAGYRALYSLSSEKGYHLWGFDLRSDDTPIEANLGFVCRKNGEYQGKEIIDRQRENGVNRRLAFFTVRDQVPIWGLEAVYRDGEIVGHLRRGEYGYTLQKPIGQAYVQRSDGSPITNQFLQSGRYQIEVMGKLYDADCHLRSPFDPKGERLLGIYK</sequence>
<dbReference type="InterPro" id="IPR028896">
    <property type="entry name" value="GcvT/YgfZ/DmdA"/>
</dbReference>
<dbReference type="GO" id="GO:0005739">
    <property type="term" value="C:mitochondrion"/>
    <property type="evidence" value="ECO:0007669"/>
    <property type="project" value="TreeGrafter"/>
</dbReference>
<feature type="domain" description="GCVT N-terminal" evidence="3">
    <location>
        <begin position="467"/>
        <end position="785"/>
    </location>
</feature>
<feature type="domain" description="Aminomethyltransferase C-terminal" evidence="4">
    <location>
        <begin position="805"/>
        <end position="889"/>
    </location>
</feature>
<dbReference type="AlphaFoldDB" id="A0A182MUQ5"/>
<dbReference type="InterPro" id="IPR032503">
    <property type="entry name" value="FAO_M"/>
</dbReference>
<dbReference type="PANTHER" id="PTHR43757">
    <property type="entry name" value="AMINOMETHYLTRANSFERASE"/>
    <property type="match status" value="1"/>
</dbReference>
<keyword evidence="7" id="KW-1185">Reference proteome</keyword>
<dbReference type="Gene3D" id="2.40.30.110">
    <property type="entry name" value="Aminomethyltransferase beta-barrel domains"/>
    <property type="match status" value="1"/>
</dbReference>
<dbReference type="SUPFAM" id="SSF51905">
    <property type="entry name" value="FAD/NAD(P)-binding domain"/>
    <property type="match status" value="1"/>
</dbReference>
<dbReference type="InterPro" id="IPR029043">
    <property type="entry name" value="GcvT/YgfZ_C"/>
</dbReference>
<dbReference type="SUPFAM" id="SSF54373">
    <property type="entry name" value="FAD-linked reductases, C-terminal domain"/>
    <property type="match status" value="1"/>
</dbReference>
<proteinExistence type="inferred from homology"/>
<accession>A0A182MUQ5</accession>
<dbReference type="VEuPathDB" id="VectorBase:ACUA026693"/>
<evidence type="ECO:0000259" key="2">
    <source>
        <dbReference type="Pfam" id="PF01266"/>
    </source>
</evidence>
<evidence type="ECO:0000259" key="5">
    <source>
        <dbReference type="Pfam" id="PF16350"/>
    </source>
</evidence>
<dbReference type="Pfam" id="PF16350">
    <property type="entry name" value="FAO_M"/>
    <property type="match status" value="1"/>
</dbReference>
<dbReference type="STRING" id="139723.A0A182MUQ5"/>
<evidence type="ECO:0000313" key="7">
    <source>
        <dbReference type="Proteomes" id="UP000075883"/>
    </source>
</evidence>
<dbReference type="Gene3D" id="3.30.70.1400">
    <property type="entry name" value="Aminomethyltransferase beta-barrel domains"/>
    <property type="match status" value="1"/>
</dbReference>
<dbReference type="FunFam" id="2.40.30.110:FF:000008">
    <property type="entry name" value="Sarcosine dehydrogenase"/>
    <property type="match status" value="1"/>
</dbReference>
<feature type="domain" description="FAD dependent oxidoreductase" evidence="2">
    <location>
        <begin position="48"/>
        <end position="406"/>
    </location>
</feature>
<dbReference type="InterPro" id="IPR027266">
    <property type="entry name" value="TrmE/GcvT-like"/>
</dbReference>
<evidence type="ECO:0000259" key="3">
    <source>
        <dbReference type="Pfam" id="PF01571"/>
    </source>
</evidence>
<evidence type="ECO:0000313" key="6">
    <source>
        <dbReference type="EnsemblMetazoa" id="ACUA026693-PA"/>
    </source>
</evidence>
<dbReference type="Proteomes" id="UP000075883">
    <property type="component" value="Unassembled WGS sequence"/>
</dbReference>